<name>A0A9D4N970_DREPO</name>
<accession>A0A9D4N970</accession>
<dbReference type="AlphaFoldDB" id="A0A9D4N970"/>
<comment type="caution">
    <text evidence="1">The sequence shown here is derived from an EMBL/GenBank/DDBJ whole genome shotgun (WGS) entry which is preliminary data.</text>
</comment>
<dbReference type="EMBL" id="JAIWYP010000001">
    <property type="protein sequence ID" value="KAH3890141.1"/>
    <property type="molecule type" value="Genomic_DNA"/>
</dbReference>
<evidence type="ECO:0000313" key="1">
    <source>
        <dbReference type="EMBL" id="KAH3890141.1"/>
    </source>
</evidence>
<keyword evidence="2" id="KW-1185">Reference proteome</keyword>
<reference evidence="1" key="1">
    <citation type="journal article" date="2019" name="bioRxiv">
        <title>The Genome of the Zebra Mussel, Dreissena polymorpha: A Resource for Invasive Species Research.</title>
        <authorList>
            <person name="McCartney M.A."/>
            <person name="Auch B."/>
            <person name="Kono T."/>
            <person name="Mallez S."/>
            <person name="Zhang Y."/>
            <person name="Obille A."/>
            <person name="Becker A."/>
            <person name="Abrahante J.E."/>
            <person name="Garbe J."/>
            <person name="Badalamenti J.P."/>
            <person name="Herman A."/>
            <person name="Mangelson H."/>
            <person name="Liachko I."/>
            <person name="Sullivan S."/>
            <person name="Sone E.D."/>
            <person name="Koren S."/>
            <person name="Silverstein K.A.T."/>
            <person name="Beckman K.B."/>
            <person name="Gohl D.M."/>
        </authorList>
    </citation>
    <scope>NUCLEOTIDE SEQUENCE</scope>
    <source>
        <strain evidence="1">Duluth1</strain>
        <tissue evidence="1">Whole animal</tissue>
    </source>
</reference>
<proteinExistence type="predicted"/>
<dbReference type="Proteomes" id="UP000828390">
    <property type="component" value="Unassembled WGS sequence"/>
</dbReference>
<gene>
    <name evidence="1" type="ORF">DPMN_014213</name>
</gene>
<reference evidence="1" key="2">
    <citation type="submission" date="2020-11" db="EMBL/GenBank/DDBJ databases">
        <authorList>
            <person name="McCartney M.A."/>
            <person name="Auch B."/>
            <person name="Kono T."/>
            <person name="Mallez S."/>
            <person name="Becker A."/>
            <person name="Gohl D.M."/>
            <person name="Silverstein K.A.T."/>
            <person name="Koren S."/>
            <person name="Bechman K.B."/>
            <person name="Herman A."/>
            <person name="Abrahante J.E."/>
            <person name="Garbe J."/>
        </authorList>
    </citation>
    <scope>NUCLEOTIDE SEQUENCE</scope>
    <source>
        <strain evidence="1">Duluth1</strain>
        <tissue evidence="1">Whole animal</tissue>
    </source>
</reference>
<evidence type="ECO:0000313" key="2">
    <source>
        <dbReference type="Proteomes" id="UP000828390"/>
    </source>
</evidence>
<sequence>MKLNHYPHTDNYQSAWRSFQVLEVSEVSRIKRPARGMTVLAGLAEPPAEVPVSDPHQTM</sequence>
<protein>
    <submittedName>
        <fullName evidence="1">Uncharacterized protein</fullName>
    </submittedName>
</protein>
<organism evidence="1 2">
    <name type="scientific">Dreissena polymorpha</name>
    <name type="common">Zebra mussel</name>
    <name type="synonym">Mytilus polymorpha</name>
    <dbReference type="NCBI Taxonomy" id="45954"/>
    <lineage>
        <taxon>Eukaryota</taxon>
        <taxon>Metazoa</taxon>
        <taxon>Spiralia</taxon>
        <taxon>Lophotrochozoa</taxon>
        <taxon>Mollusca</taxon>
        <taxon>Bivalvia</taxon>
        <taxon>Autobranchia</taxon>
        <taxon>Heteroconchia</taxon>
        <taxon>Euheterodonta</taxon>
        <taxon>Imparidentia</taxon>
        <taxon>Neoheterodontei</taxon>
        <taxon>Myida</taxon>
        <taxon>Dreissenoidea</taxon>
        <taxon>Dreissenidae</taxon>
        <taxon>Dreissena</taxon>
    </lineage>
</organism>